<proteinExistence type="predicted"/>
<protein>
    <submittedName>
        <fullName evidence="2">Uncharacterized protein</fullName>
    </submittedName>
</protein>
<dbReference type="OrthoDB" id="10265987at2759"/>
<name>A0A8T1WI78_9STRA</name>
<reference evidence="2" key="1">
    <citation type="submission" date="2021-02" db="EMBL/GenBank/DDBJ databases">
        <authorList>
            <person name="Palmer J.M."/>
        </authorList>
    </citation>
    <scope>NUCLEOTIDE SEQUENCE</scope>
    <source>
        <strain evidence="2">SCRP734</strain>
    </source>
</reference>
<organism evidence="2 3">
    <name type="scientific">Phytophthora pseudosyringae</name>
    <dbReference type="NCBI Taxonomy" id="221518"/>
    <lineage>
        <taxon>Eukaryota</taxon>
        <taxon>Sar</taxon>
        <taxon>Stramenopiles</taxon>
        <taxon>Oomycota</taxon>
        <taxon>Peronosporomycetes</taxon>
        <taxon>Peronosporales</taxon>
        <taxon>Peronosporaceae</taxon>
        <taxon>Phytophthora</taxon>
    </lineage>
</organism>
<dbReference type="PANTHER" id="PTHR48050">
    <property type="entry name" value="STEROL 3-BETA-GLUCOSYLTRANSFERASE"/>
    <property type="match status" value="1"/>
</dbReference>
<evidence type="ECO:0000313" key="3">
    <source>
        <dbReference type="Proteomes" id="UP000694044"/>
    </source>
</evidence>
<sequence>MWQGTEGSSMTSGRAPSDSERGPGARATAGSGHPARLHVELSTRPEACRLGRTVRRHRLSTAPPASEYSPSPELDAFLGNDGGPIFVGFGSMVLDNPLATTQMIVQAAKLANENCPHDWLMPRVCAVVHHGGAGSRSSGRAQSYERERRRCEISCSKKMALNRSFYRHLPSQDMWCDLDHQRIATQWSVHDKMKLCDRCAFVVGERRGKRSHSSLLAGVASGAVVLAHEVTGAVAGVVMQPMKGLINGGLVGAVKDTVAGVCYLVVRPIQCAVLFADHAAAGRKNAKREEGHRKLNSVYDKRLMAALGAADALADTKMFKQLGHFDKRRYRASYEAMAKADKTKQFATRNNGVLFPVTAEPLRELSEKVATINNCTKFKRN</sequence>
<dbReference type="InterPro" id="IPR050426">
    <property type="entry name" value="Glycosyltransferase_28"/>
</dbReference>
<evidence type="ECO:0000313" key="2">
    <source>
        <dbReference type="EMBL" id="KAG7392881.1"/>
    </source>
</evidence>
<dbReference type="AlphaFoldDB" id="A0A8T1WI78"/>
<dbReference type="EMBL" id="JAGDFM010000008">
    <property type="protein sequence ID" value="KAG7392881.1"/>
    <property type="molecule type" value="Genomic_DNA"/>
</dbReference>
<dbReference type="PANTHER" id="PTHR48050:SF13">
    <property type="entry name" value="STEROL 3-BETA-GLUCOSYLTRANSFERASE UGT80A2"/>
    <property type="match status" value="1"/>
</dbReference>
<comment type="caution">
    <text evidence="2">The sequence shown here is derived from an EMBL/GenBank/DDBJ whole genome shotgun (WGS) entry which is preliminary data.</text>
</comment>
<keyword evidence="3" id="KW-1185">Reference proteome</keyword>
<dbReference type="Proteomes" id="UP000694044">
    <property type="component" value="Unassembled WGS sequence"/>
</dbReference>
<gene>
    <name evidence="2" type="ORF">PHYPSEUDO_014368</name>
</gene>
<accession>A0A8T1WI78</accession>
<evidence type="ECO:0000256" key="1">
    <source>
        <dbReference type="SAM" id="MobiDB-lite"/>
    </source>
</evidence>
<feature type="compositionally biased region" description="Polar residues" evidence="1">
    <location>
        <begin position="1"/>
        <end position="14"/>
    </location>
</feature>
<feature type="region of interest" description="Disordered" evidence="1">
    <location>
        <begin position="1"/>
        <end position="39"/>
    </location>
</feature>